<evidence type="ECO:0000256" key="1">
    <source>
        <dbReference type="SAM" id="MobiDB-lite"/>
    </source>
</evidence>
<evidence type="ECO:0000313" key="2">
    <source>
        <dbReference type="EMBL" id="PUZ75351.1"/>
    </source>
</evidence>
<accession>A0A2T7F5L4</accession>
<dbReference type="AlphaFoldDB" id="A0A2T7F5L4"/>
<dbReference type="OrthoDB" id="694908at2759"/>
<feature type="region of interest" description="Disordered" evidence="1">
    <location>
        <begin position="1"/>
        <end position="24"/>
    </location>
</feature>
<proteinExistence type="predicted"/>
<dbReference type="Proteomes" id="UP000244336">
    <property type="component" value="Chromosome 1"/>
</dbReference>
<feature type="compositionally biased region" description="Polar residues" evidence="1">
    <location>
        <begin position="1"/>
        <end position="14"/>
    </location>
</feature>
<sequence length="130" mass="14683">MTNGDEVNDDSNLMPNKDVELDEIDHRERGTNMGHGLYRINRALRGKLPIVIPEGKIRPVAPLVAAKFATECNIAVRNHVPVLKHWKEYKKKMGLLKLFTGKLNAKFDINTRDASVQNACSKMMKNASNR</sequence>
<keyword evidence="3" id="KW-1185">Reference proteome</keyword>
<dbReference type="EMBL" id="CM009749">
    <property type="protein sequence ID" value="PUZ75351.1"/>
    <property type="molecule type" value="Genomic_DNA"/>
</dbReference>
<gene>
    <name evidence="2" type="ORF">GQ55_1G157000</name>
</gene>
<reference evidence="2 3" key="1">
    <citation type="submission" date="2018-04" db="EMBL/GenBank/DDBJ databases">
        <title>WGS assembly of Panicum hallii var. hallii HAL2.</title>
        <authorList>
            <person name="Lovell J."/>
            <person name="Jenkins J."/>
            <person name="Lowry D."/>
            <person name="Mamidi S."/>
            <person name="Sreedasyam A."/>
            <person name="Weng X."/>
            <person name="Barry K."/>
            <person name="Bonette J."/>
            <person name="Campitelli B."/>
            <person name="Daum C."/>
            <person name="Gordon S."/>
            <person name="Gould B."/>
            <person name="Lipzen A."/>
            <person name="MacQueen A."/>
            <person name="Palacio-Mejia J."/>
            <person name="Plott C."/>
            <person name="Shakirov E."/>
            <person name="Shu S."/>
            <person name="Yoshinaga Y."/>
            <person name="Zane M."/>
            <person name="Rokhsar D."/>
            <person name="Grimwood J."/>
            <person name="Schmutz J."/>
            <person name="Juenger T."/>
        </authorList>
    </citation>
    <scope>NUCLEOTIDE SEQUENCE [LARGE SCALE GENOMIC DNA]</scope>
    <source>
        <strain evidence="3">cv. HAL2</strain>
    </source>
</reference>
<protein>
    <submittedName>
        <fullName evidence="2">Uncharacterized protein</fullName>
    </submittedName>
</protein>
<dbReference type="PANTHER" id="PTHR33063:SF13">
    <property type="entry name" value="OS02G0583500 PROTEIN"/>
    <property type="match status" value="1"/>
</dbReference>
<organism evidence="2 3">
    <name type="scientific">Panicum hallii var. hallii</name>
    <dbReference type="NCBI Taxonomy" id="1504633"/>
    <lineage>
        <taxon>Eukaryota</taxon>
        <taxon>Viridiplantae</taxon>
        <taxon>Streptophyta</taxon>
        <taxon>Embryophyta</taxon>
        <taxon>Tracheophyta</taxon>
        <taxon>Spermatophyta</taxon>
        <taxon>Magnoliopsida</taxon>
        <taxon>Liliopsida</taxon>
        <taxon>Poales</taxon>
        <taxon>Poaceae</taxon>
        <taxon>PACMAD clade</taxon>
        <taxon>Panicoideae</taxon>
        <taxon>Panicodae</taxon>
        <taxon>Paniceae</taxon>
        <taxon>Panicinae</taxon>
        <taxon>Panicum</taxon>
        <taxon>Panicum sect. Panicum</taxon>
    </lineage>
</organism>
<dbReference type="Gramene" id="PUZ75351">
    <property type="protein sequence ID" value="PUZ75351"/>
    <property type="gene ID" value="GQ55_1G157000"/>
</dbReference>
<evidence type="ECO:0000313" key="3">
    <source>
        <dbReference type="Proteomes" id="UP000244336"/>
    </source>
</evidence>
<name>A0A2T7F5L4_9POAL</name>
<dbReference type="PANTHER" id="PTHR33063">
    <property type="entry name" value="OS02G0583500 PROTEIN"/>
    <property type="match status" value="1"/>
</dbReference>